<sequence>MFKHVAWQMKNIPGGLGDKMEDWVELAHQLGARMRTRFRSVKDPLTRAIARERARQRDTDPEVVAYIDGLDERTRREFKVERVSKAKVDKDTRERRRQEELDKFEAAEAAASEACIVCLDNNNSVE</sequence>
<dbReference type="Proteomes" id="UP000266841">
    <property type="component" value="Unassembled WGS sequence"/>
</dbReference>
<gene>
    <name evidence="1" type="ORF">THAOC_24494</name>
</gene>
<keyword evidence="2" id="KW-1185">Reference proteome</keyword>
<dbReference type="EMBL" id="AGNL01033314">
    <property type="protein sequence ID" value="EJK55739.1"/>
    <property type="molecule type" value="Genomic_DNA"/>
</dbReference>
<evidence type="ECO:0000313" key="2">
    <source>
        <dbReference type="Proteomes" id="UP000266841"/>
    </source>
</evidence>
<dbReference type="AlphaFoldDB" id="K0RTQ4"/>
<comment type="caution">
    <text evidence="1">The sequence shown here is derived from an EMBL/GenBank/DDBJ whole genome shotgun (WGS) entry which is preliminary data.</text>
</comment>
<protein>
    <submittedName>
        <fullName evidence="1">Uncharacterized protein</fullName>
    </submittedName>
</protein>
<proteinExistence type="predicted"/>
<evidence type="ECO:0000313" key="1">
    <source>
        <dbReference type="EMBL" id="EJK55739.1"/>
    </source>
</evidence>
<organism evidence="1 2">
    <name type="scientific">Thalassiosira oceanica</name>
    <name type="common">Marine diatom</name>
    <dbReference type="NCBI Taxonomy" id="159749"/>
    <lineage>
        <taxon>Eukaryota</taxon>
        <taxon>Sar</taxon>
        <taxon>Stramenopiles</taxon>
        <taxon>Ochrophyta</taxon>
        <taxon>Bacillariophyta</taxon>
        <taxon>Coscinodiscophyceae</taxon>
        <taxon>Thalassiosirophycidae</taxon>
        <taxon>Thalassiosirales</taxon>
        <taxon>Thalassiosiraceae</taxon>
        <taxon>Thalassiosira</taxon>
    </lineage>
</organism>
<accession>K0RTQ4</accession>
<feature type="non-terminal residue" evidence="1">
    <location>
        <position position="126"/>
    </location>
</feature>
<name>K0RTQ4_THAOC</name>
<reference evidence="1 2" key="1">
    <citation type="journal article" date="2012" name="Genome Biol.">
        <title>Genome and low-iron response of an oceanic diatom adapted to chronic iron limitation.</title>
        <authorList>
            <person name="Lommer M."/>
            <person name="Specht M."/>
            <person name="Roy A.S."/>
            <person name="Kraemer L."/>
            <person name="Andreson R."/>
            <person name="Gutowska M.A."/>
            <person name="Wolf J."/>
            <person name="Bergner S.V."/>
            <person name="Schilhabel M.B."/>
            <person name="Klostermeier U.C."/>
            <person name="Beiko R.G."/>
            <person name="Rosenstiel P."/>
            <person name="Hippler M."/>
            <person name="Laroche J."/>
        </authorList>
    </citation>
    <scope>NUCLEOTIDE SEQUENCE [LARGE SCALE GENOMIC DNA]</scope>
    <source>
        <strain evidence="1 2">CCMP1005</strain>
    </source>
</reference>